<dbReference type="PANTHER" id="PTHR33116">
    <property type="entry name" value="REVERSE TRANSCRIPTASE ZINC-BINDING DOMAIN-CONTAINING PROTEIN-RELATED-RELATED"/>
    <property type="match status" value="1"/>
</dbReference>
<reference evidence="1" key="1">
    <citation type="journal article" date="2023" name="Plant J.">
        <title>The genome of the king protea, Protea cynaroides.</title>
        <authorList>
            <person name="Chang J."/>
            <person name="Duong T.A."/>
            <person name="Schoeman C."/>
            <person name="Ma X."/>
            <person name="Roodt D."/>
            <person name="Barker N."/>
            <person name="Li Z."/>
            <person name="Van de Peer Y."/>
            <person name="Mizrachi E."/>
        </authorList>
    </citation>
    <scope>NUCLEOTIDE SEQUENCE</scope>
    <source>
        <tissue evidence="1">Young leaves</tissue>
    </source>
</reference>
<accession>A0A9Q0H8N6</accession>
<comment type="caution">
    <text evidence="1">The sequence shown here is derived from an EMBL/GenBank/DDBJ whole genome shotgun (WGS) entry which is preliminary data.</text>
</comment>
<name>A0A9Q0H8N6_9MAGN</name>
<dbReference type="OrthoDB" id="1935503at2759"/>
<gene>
    <name evidence="1" type="ORF">NE237_020040</name>
</gene>
<dbReference type="AlphaFoldDB" id="A0A9Q0H8N6"/>
<proteinExistence type="predicted"/>
<dbReference type="EMBL" id="JAMYWD010000009">
    <property type="protein sequence ID" value="KAJ4960130.1"/>
    <property type="molecule type" value="Genomic_DNA"/>
</dbReference>
<keyword evidence="2" id="KW-1185">Reference proteome</keyword>
<evidence type="ECO:0000313" key="2">
    <source>
        <dbReference type="Proteomes" id="UP001141806"/>
    </source>
</evidence>
<evidence type="ECO:0000313" key="1">
    <source>
        <dbReference type="EMBL" id="KAJ4960130.1"/>
    </source>
</evidence>
<protein>
    <submittedName>
        <fullName evidence="1">Uncharacterized protein</fullName>
    </submittedName>
</protein>
<organism evidence="1 2">
    <name type="scientific">Protea cynaroides</name>
    <dbReference type="NCBI Taxonomy" id="273540"/>
    <lineage>
        <taxon>Eukaryota</taxon>
        <taxon>Viridiplantae</taxon>
        <taxon>Streptophyta</taxon>
        <taxon>Embryophyta</taxon>
        <taxon>Tracheophyta</taxon>
        <taxon>Spermatophyta</taxon>
        <taxon>Magnoliopsida</taxon>
        <taxon>Proteales</taxon>
        <taxon>Proteaceae</taxon>
        <taxon>Protea</taxon>
    </lineage>
</organism>
<sequence>MLSGLFPYPDKPSIFIGGMPSDRKLELAELVHFPLGKVPVGYRGVPLIAGWLSHVDCLPLVESAKAKMADWKGRILSYVERMQLIKSVLQGGYIFWTGLFGLPARTIWNLESLFSHFL</sequence>
<dbReference type="PANTHER" id="PTHR33116:SF76">
    <property type="entry name" value="DUF4283 DOMAIN-CONTAINING PROTEIN"/>
    <property type="match status" value="1"/>
</dbReference>
<dbReference type="Proteomes" id="UP001141806">
    <property type="component" value="Unassembled WGS sequence"/>
</dbReference>